<feature type="transmembrane region" description="Helical" evidence="14">
    <location>
        <begin position="783"/>
        <end position="806"/>
    </location>
</feature>
<feature type="repeat" description="WD" evidence="12">
    <location>
        <begin position="1557"/>
        <end position="1598"/>
    </location>
</feature>
<feature type="transmembrane region" description="Helical" evidence="14">
    <location>
        <begin position="115"/>
        <end position="140"/>
    </location>
</feature>
<dbReference type="GO" id="GO:0016887">
    <property type="term" value="F:ATP hydrolysis activity"/>
    <property type="evidence" value="ECO:0007669"/>
    <property type="project" value="InterPro"/>
</dbReference>
<gene>
    <name evidence="17" type="ORF">CLUP02_10512</name>
</gene>
<dbReference type="GeneID" id="73344498"/>
<dbReference type="Proteomes" id="UP000830671">
    <property type="component" value="Chromosome 5"/>
</dbReference>
<dbReference type="GO" id="GO:0098588">
    <property type="term" value="C:bounding membrane of organelle"/>
    <property type="evidence" value="ECO:0007669"/>
    <property type="project" value="UniProtKB-ARBA"/>
</dbReference>
<dbReference type="InterPro" id="IPR015943">
    <property type="entry name" value="WD40/YVTN_repeat-like_dom_sf"/>
</dbReference>
<keyword evidence="18" id="KW-1185">Reference proteome</keyword>
<dbReference type="Pfam" id="PF00664">
    <property type="entry name" value="ABC_membrane"/>
    <property type="match status" value="1"/>
</dbReference>
<dbReference type="GO" id="GO:0031931">
    <property type="term" value="C:TORC1 complex"/>
    <property type="evidence" value="ECO:0007669"/>
    <property type="project" value="UniProtKB-ARBA"/>
</dbReference>
<feature type="domain" description="ABC transmembrane type-1" evidence="16">
    <location>
        <begin position="755"/>
        <end position="1029"/>
    </location>
</feature>
<sequence length="1619" mass="176019">MSKSRRVAVEHYLWISFTLMLQINDLCWVISLMLFSWAPPPPPSTKKLDGEDVSEFDDADEGPVEVAFEGVLSDWKKAEPLARGLSRCFYDTPTHPQAQGRRLAISLLKCLRGGLLLGGFIELAAMLTAALPPIILRWLLVALPEPTKNAKVSTADGTLQGRRESHDAGMAHSYALVAAMTLTQMAAGILINASRYRLEGVGAQAKAALTYIIMDKAFLAPPSSAAIVSSQTGQESKRRAKQQIWNSGAVFNLASVETSRIEDCISGINAIWTVPASFVLAIPMLAANIDTSSLGGMVVLFLGLPIFTNVALRIWGEQKGLSGLCRRRAACTQQVIQGIRGIKLAGWASQTMILNKLCGMRVVEMVTASRLWHNRAVLEAACALLPTLASMASLILYHTLHEGVPDPAKAFSSFALFLALKPHVNRAAQAAVQLQDLLVGCRAIEQWLETEEPGETMANSVDWAVDVAQDTVVCWPATTEDGDFVLSFDTNIQVTKGELIAVCGAPGSGKSSLLCAVAGQMRLDSGGLELGIGSKVAMAGQIPWLRKGTIRSNILFDQKFDEARYWKVVSASALLGDIDRMPRRDLTIIGSGGQGLSSGQAQRVSLARAMYSDADIVLIDDCLRNLDPATGKAAFEGGICSLLENKTRLIATNQAWVARRCDRVLWLDNGRASELRSLDRLEQHLPSIGTDESPQTKTMQPLPEQPSSHADAVQVAGPTTTRASVVTAPQANARVQKSFDWYLELVGGPRATSTAAGIVFCWQVTAAVLVLWLSLWTSDRLGLSGLASVAIFAMLGFGEAILAYVLCLNITGKMLQASHSLWERSVRRVVGAPMRFFQSHSLGSIMDRLSKDVDTTDRELIEATRNATLHLARLLGGVALMLAMQINLVLVVVPGLAAVVIMMRRYAPRLKTARSREAELRSRVNAAFSESVDGASCISVYKTEISARSLLVKRLNAWSNIRLLAAANLRWLEVRLDAIVASTIGLTGLFVVTASGSLSPSIIGLIMSQALVLPASLRQGMRFSTSALQSMVAVDRLAAYATSLPREGETERALGYRFSLEQSWPNSGEIVVRNMSVSHRQENLQETSSALQQISFTIPGDTHVAVVGPTGGGKSTLVALLLRLLDPTMGTVTLDGIPMVDIPLHVLRSHLVAVPHDAASFPSSTVREAVDPETSHSRDEISRLLSDLDRVAGLHSQVPLVLDKLVDEQVAQGTGRAQLIALASMILQKPRVCVLDETLGGFSVQADVEITKMVKETLKGSTMIAVTHRMESAMLFDRVLVLDQGRIEAYGDIMAVWNNITMSVILCTAGYDHTIRFWEALSGICSRTIQHPDSQVNRLCISPDKRFLAAAGHHTVKLYDIKSTNPNPLLTFEGHTGNITGVAFHCEGKWMVTSSEDGTVKIWETRSGQVQRSYNHGCPANDVVIHPNQGEIISCDRQGSVRVWDLAENNCSHQLIPEEDVSVSSVTVASDGSLLCAANNGGNVFVWQLLQAYDRTQLLPVTHFNAHKEYITRILLSPDVKKLATCSADHTARIWEVKDLEPAPDQEPKPFPLEATLTGHQRWVWDCAFSADSAYLVTACSDHYARLWELHSQQIIRQYNGHHRGAVCVALNDYSESAS</sequence>
<dbReference type="PROSITE" id="PS50929">
    <property type="entry name" value="ABC_TM1F"/>
    <property type="match status" value="1"/>
</dbReference>
<feature type="compositionally biased region" description="Polar residues" evidence="13">
    <location>
        <begin position="690"/>
        <end position="699"/>
    </location>
</feature>
<evidence type="ECO:0000256" key="5">
    <source>
        <dbReference type="ARBA" id="ARBA00022574"/>
    </source>
</evidence>
<comment type="similarity">
    <text evidence="2">Belongs to the ABC transporter superfamily. ABCC family. Conjugate transporter (TC 3.A.1.208) subfamily.</text>
</comment>
<evidence type="ECO:0000256" key="3">
    <source>
        <dbReference type="ARBA" id="ARBA00009890"/>
    </source>
</evidence>
<feature type="transmembrane region" description="Helical" evidence="14">
    <location>
        <begin position="293"/>
        <end position="312"/>
    </location>
</feature>
<dbReference type="SMART" id="SM00382">
    <property type="entry name" value="AAA"/>
    <property type="match status" value="2"/>
</dbReference>
<dbReference type="PANTHER" id="PTHR24223:SF456">
    <property type="entry name" value="MULTIDRUG RESISTANCE-ASSOCIATED PROTEIN LETHAL(2)03659"/>
    <property type="match status" value="1"/>
</dbReference>
<dbReference type="Pfam" id="PF00005">
    <property type="entry name" value="ABC_tran"/>
    <property type="match status" value="2"/>
</dbReference>
<dbReference type="InterPro" id="IPR050173">
    <property type="entry name" value="ABC_transporter_C-like"/>
</dbReference>
<evidence type="ECO:0000256" key="1">
    <source>
        <dbReference type="ARBA" id="ARBA00004141"/>
    </source>
</evidence>
<evidence type="ECO:0000256" key="12">
    <source>
        <dbReference type="PROSITE-ProRule" id="PRU00221"/>
    </source>
</evidence>
<evidence type="ECO:0000256" key="13">
    <source>
        <dbReference type="SAM" id="MobiDB-lite"/>
    </source>
</evidence>
<dbReference type="InterPro" id="IPR036640">
    <property type="entry name" value="ABC1_TM_sf"/>
</dbReference>
<dbReference type="SMART" id="SM00320">
    <property type="entry name" value="WD40"/>
    <property type="match status" value="7"/>
</dbReference>
<keyword evidence="4" id="KW-0813">Transport</keyword>
<reference evidence="17" key="1">
    <citation type="journal article" date="2021" name="Mol. Plant Microbe Interact.">
        <title>Complete Genome Sequence of the Plant-Pathogenic Fungus Colletotrichum lupini.</title>
        <authorList>
            <person name="Baroncelli R."/>
            <person name="Pensec F."/>
            <person name="Da Lio D."/>
            <person name="Boufleur T."/>
            <person name="Vicente I."/>
            <person name="Sarrocco S."/>
            <person name="Picot A."/>
            <person name="Baraldi E."/>
            <person name="Sukno S."/>
            <person name="Thon M."/>
            <person name="Le Floch G."/>
        </authorList>
    </citation>
    <scope>NUCLEOTIDE SEQUENCE</scope>
    <source>
        <strain evidence="17">IMI 504893</strain>
    </source>
</reference>
<accession>A0A9Q8SYG3</accession>
<dbReference type="InterPro" id="IPR019775">
    <property type="entry name" value="WD40_repeat_CS"/>
</dbReference>
<dbReference type="PROSITE" id="PS50082">
    <property type="entry name" value="WD_REPEATS_2"/>
    <property type="match status" value="4"/>
</dbReference>
<evidence type="ECO:0000256" key="14">
    <source>
        <dbReference type="SAM" id="Phobius"/>
    </source>
</evidence>
<dbReference type="PROSITE" id="PS50294">
    <property type="entry name" value="WD_REPEATS_REGION"/>
    <property type="match status" value="3"/>
</dbReference>
<evidence type="ECO:0000259" key="15">
    <source>
        <dbReference type="PROSITE" id="PS50893"/>
    </source>
</evidence>
<dbReference type="PANTHER" id="PTHR24223">
    <property type="entry name" value="ATP-BINDING CASSETTE SUB-FAMILY C"/>
    <property type="match status" value="1"/>
</dbReference>
<keyword evidence="5 12" id="KW-0853">WD repeat</keyword>
<dbReference type="Gene3D" id="2.130.10.10">
    <property type="entry name" value="YVTN repeat-like/Quinoprotein amine dehydrogenase"/>
    <property type="match status" value="1"/>
</dbReference>
<dbReference type="GO" id="GO:0031929">
    <property type="term" value="P:TOR signaling"/>
    <property type="evidence" value="ECO:0007669"/>
    <property type="project" value="UniProtKB-ARBA"/>
</dbReference>
<dbReference type="CDD" id="cd00200">
    <property type="entry name" value="WD40"/>
    <property type="match status" value="1"/>
</dbReference>
<dbReference type="SUPFAM" id="SSF52540">
    <property type="entry name" value="P-loop containing nucleoside triphosphate hydrolases"/>
    <property type="match status" value="2"/>
</dbReference>
<feature type="transmembrane region" description="Helical" evidence="14">
    <location>
        <begin position="268"/>
        <end position="287"/>
    </location>
</feature>
<comment type="subcellular location">
    <subcellularLocation>
        <location evidence="1">Membrane</location>
        <topology evidence="1">Multi-pass membrane protein</topology>
    </subcellularLocation>
</comment>
<feature type="transmembrane region" description="Helical" evidence="14">
    <location>
        <begin position="12"/>
        <end position="38"/>
    </location>
</feature>
<feature type="domain" description="ABC transporter" evidence="15">
    <location>
        <begin position="467"/>
        <end position="694"/>
    </location>
</feature>
<organism evidence="17 18">
    <name type="scientific">Colletotrichum lupini</name>
    <dbReference type="NCBI Taxonomy" id="145971"/>
    <lineage>
        <taxon>Eukaryota</taxon>
        <taxon>Fungi</taxon>
        <taxon>Dikarya</taxon>
        <taxon>Ascomycota</taxon>
        <taxon>Pezizomycotina</taxon>
        <taxon>Sordariomycetes</taxon>
        <taxon>Hypocreomycetidae</taxon>
        <taxon>Glomerellales</taxon>
        <taxon>Glomerellaceae</taxon>
        <taxon>Colletotrichum</taxon>
        <taxon>Colletotrichum acutatum species complex</taxon>
    </lineage>
</organism>
<name>A0A9Q8SYG3_9PEZI</name>
<feature type="transmembrane region" description="Helical" evidence="14">
    <location>
        <begin position="755"/>
        <end position="776"/>
    </location>
</feature>
<protein>
    <submittedName>
        <fullName evidence="17">Rapamycin complex subunit LST8 target</fullName>
    </submittedName>
</protein>
<dbReference type="GO" id="GO:0140359">
    <property type="term" value="F:ABC-type transporter activity"/>
    <property type="evidence" value="ECO:0007669"/>
    <property type="project" value="InterPro"/>
</dbReference>
<dbReference type="InterPro" id="IPR011527">
    <property type="entry name" value="ABC1_TM_dom"/>
</dbReference>
<feature type="repeat" description="WD" evidence="12">
    <location>
        <begin position="1504"/>
        <end position="1538"/>
    </location>
</feature>
<evidence type="ECO:0000256" key="11">
    <source>
        <dbReference type="ARBA" id="ARBA00023136"/>
    </source>
</evidence>
<feature type="region of interest" description="Disordered" evidence="13">
    <location>
        <begin position="686"/>
        <end position="714"/>
    </location>
</feature>
<dbReference type="InterPro" id="IPR036322">
    <property type="entry name" value="WD40_repeat_dom_sf"/>
</dbReference>
<evidence type="ECO:0000259" key="16">
    <source>
        <dbReference type="PROSITE" id="PS50929"/>
    </source>
</evidence>
<dbReference type="InterPro" id="IPR017871">
    <property type="entry name" value="ABC_transporter-like_CS"/>
</dbReference>
<keyword evidence="8" id="KW-0547">Nucleotide-binding</keyword>
<feature type="repeat" description="WD" evidence="12">
    <location>
        <begin position="1372"/>
        <end position="1413"/>
    </location>
</feature>
<evidence type="ECO:0000256" key="6">
    <source>
        <dbReference type="ARBA" id="ARBA00022692"/>
    </source>
</evidence>
<keyword evidence="10 14" id="KW-1133">Transmembrane helix</keyword>
<dbReference type="GO" id="GO:0005737">
    <property type="term" value="C:cytoplasm"/>
    <property type="evidence" value="ECO:0007669"/>
    <property type="project" value="UniProtKB-ARBA"/>
</dbReference>
<dbReference type="InterPro" id="IPR003593">
    <property type="entry name" value="AAA+_ATPase"/>
</dbReference>
<dbReference type="PROSITE" id="PS50893">
    <property type="entry name" value="ABC_TRANSPORTER_2"/>
    <property type="match status" value="2"/>
</dbReference>
<feature type="transmembrane region" description="Helical" evidence="14">
    <location>
        <begin position="874"/>
        <end position="901"/>
    </location>
</feature>
<evidence type="ECO:0000256" key="8">
    <source>
        <dbReference type="ARBA" id="ARBA00022741"/>
    </source>
</evidence>
<dbReference type="PROSITE" id="PS00211">
    <property type="entry name" value="ABC_TRANSPORTER_1"/>
    <property type="match status" value="1"/>
</dbReference>
<keyword evidence="6 14" id="KW-0812">Transmembrane</keyword>
<evidence type="ECO:0000256" key="10">
    <source>
        <dbReference type="ARBA" id="ARBA00022989"/>
    </source>
</evidence>
<evidence type="ECO:0000313" key="17">
    <source>
        <dbReference type="EMBL" id="UQC85016.1"/>
    </source>
</evidence>
<dbReference type="SUPFAM" id="SSF50978">
    <property type="entry name" value="WD40 repeat-like"/>
    <property type="match status" value="1"/>
</dbReference>
<proteinExistence type="inferred from homology"/>
<dbReference type="SUPFAM" id="SSF90123">
    <property type="entry name" value="ABC transporter transmembrane region"/>
    <property type="match status" value="2"/>
</dbReference>
<dbReference type="RefSeq" id="XP_049146633.1">
    <property type="nucleotide sequence ID" value="XM_049289488.1"/>
</dbReference>
<dbReference type="Pfam" id="PF00400">
    <property type="entry name" value="WD40"/>
    <property type="match status" value="5"/>
</dbReference>
<evidence type="ECO:0000313" key="18">
    <source>
        <dbReference type="Proteomes" id="UP000830671"/>
    </source>
</evidence>
<feature type="repeat" description="WD" evidence="12">
    <location>
        <begin position="1413"/>
        <end position="1454"/>
    </location>
</feature>
<evidence type="ECO:0000256" key="2">
    <source>
        <dbReference type="ARBA" id="ARBA00009726"/>
    </source>
</evidence>
<keyword evidence="7" id="KW-0677">Repeat</keyword>
<dbReference type="EMBL" id="CP019477">
    <property type="protein sequence ID" value="UQC85016.1"/>
    <property type="molecule type" value="Genomic_DNA"/>
</dbReference>
<dbReference type="KEGG" id="clup:CLUP02_10512"/>
<dbReference type="Gene3D" id="3.40.50.300">
    <property type="entry name" value="P-loop containing nucleotide triphosphate hydrolases"/>
    <property type="match status" value="2"/>
</dbReference>
<evidence type="ECO:0000256" key="4">
    <source>
        <dbReference type="ARBA" id="ARBA00022448"/>
    </source>
</evidence>
<feature type="domain" description="ABC transporter" evidence="15">
    <location>
        <begin position="1072"/>
        <end position="1309"/>
    </location>
</feature>
<evidence type="ECO:0000256" key="9">
    <source>
        <dbReference type="ARBA" id="ARBA00022840"/>
    </source>
</evidence>
<keyword evidence="11 14" id="KW-0472">Membrane</keyword>
<dbReference type="GO" id="GO:0031932">
    <property type="term" value="C:TORC2 complex"/>
    <property type="evidence" value="ECO:0007669"/>
    <property type="project" value="UniProtKB-ARBA"/>
</dbReference>
<dbReference type="FunFam" id="2.130.10.10:FF:000339">
    <property type="entry name" value="WD-repeat protein pop3"/>
    <property type="match status" value="1"/>
</dbReference>
<dbReference type="InterPro" id="IPR003439">
    <property type="entry name" value="ABC_transporter-like_ATP-bd"/>
</dbReference>
<dbReference type="Gene3D" id="1.20.1560.10">
    <property type="entry name" value="ABC transporter type 1, transmembrane domain"/>
    <property type="match status" value="2"/>
</dbReference>
<comment type="similarity">
    <text evidence="3">Belongs to the WD repeat LST8 family.</text>
</comment>
<dbReference type="InterPro" id="IPR001680">
    <property type="entry name" value="WD40_rpt"/>
</dbReference>
<dbReference type="GO" id="GO:0005524">
    <property type="term" value="F:ATP binding"/>
    <property type="evidence" value="ECO:0007669"/>
    <property type="project" value="UniProtKB-KW"/>
</dbReference>
<dbReference type="PROSITE" id="PS00678">
    <property type="entry name" value="WD_REPEATS_1"/>
    <property type="match status" value="3"/>
</dbReference>
<dbReference type="InterPro" id="IPR027417">
    <property type="entry name" value="P-loop_NTPase"/>
</dbReference>
<keyword evidence="9" id="KW-0067">ATP-binding</keyword>
<evidence type="ECO:0000256" key="7">
    <source>
        <dbReference type="ARBA" id="ARBA00022737"/>
    </source>
</evidence>